<name>A0A645GX85_9ZZZZ</name>
<organism evidence="1">
    <name type="scientific">bioreactor metagenome</name>
    <dbReference type="NCBI Taxonomy" id="1076179"/>
    <lineage>
        <taxon>unclassified sequences</taxon>
        <taxon>metagenomes</taxon>
        <taxon>ecological metagenomes</taxon>
    </lineage>
</organism>
<gene>
    <name evidence="1" type="ORF">SDC9_177850</name>
</gene>
<sequence>MRIAITILPGIEFVISQIFLGFRGVIGFFLAGLRFCCGGGGDATGTGGADGIGGEGCDSINRST</sequence>
<evidence type="ECO:0000313" key="1">
    <source>
        <dbReference type="EMBL" id="MPN30379.1"/>
    </source>
</evidence>
<accession>A0A645GX85</accession>
<reference evidence="1" key="1">
    <citation type="submission" date="2019-08" db="EMBL/GenBank/DDBJ databases">
        <authorList>
            <person name="Kucharzyk K."/>
            <person name="Murdoch R.W."/>
            <person name="Higgins S."/>
            <person name="Loffler F."/>
        </authorList>
    </citation>
    <scope>NUCLEOTIDE SEQUENCE</scope>
</reference>
<proteinExistence type="predicted"/>
<comment type="caution">
    <text evidence="1">The sequence shown here is derived from an EMBL/GenBank/DDBJ whole genome shotgun (WGS) entry which is preliminary data.</text>
</comment>
<dbReference type="AlphaFoldDB" id="A0A645GX85"/>
<protein>
    <submittedName>
        <fullName evidence="1">Uncharacterized protein</fullName>
    </submittedName>
</protein>
<dbReference type="EMBL" id="VSSQ01081479">
    <property type="protein sequence ID" value="MPN30379.1"/>
    <property type="molecule type" value="Genomic_DNA"/>
</dbReference>